<keyword evidence="3" id="KW-1185">Reference proteome</keyword>
<protein>
    <recommendedName>
        <fullName evidence="4">LemA family protein</fullName>
    </recommendedName>
</protein>
<reference evidence="2" key="1">
    <citation type="submission" date="2021-02" db="EMBL/GenBank/DDBJ databases">
        <title>Phycicoccus sp. MQZ13P-5T, whole genome shotgun sequence.</title>
        <authorList>
            <person name="Tuo L."/>
        </authorList>
    </citation>
    <scope>NUCLEOTIDE SEQUENCE</scope>
    <source>
        <strain evidence="2">MQZ13P-5</strain>
    </source>
</reference>
<organism evidence="2 3">
    <name type="scientific">Phycicoccus sonneratiae</name>
    <dbReference type="NCBI Taxonomy" id="2807628"/>
    <lineage>
        <taxon>Bacteria</taxon>
        <taxon>Bacillati</taxon>
        <taxon>Actinomycetota</taxon>
        <taxon>Actinomycetes</taxon>
        <taxon>Micrococcales</taxon>
        <taxon>Intrasporangiaceae</taxon>
        <taxon>Phycicoccus</taxon>
    </lineage>
</organism>
<comment type="caution">
    <text evidence="2">The sequence shown here is derived from an EMBL/GenBank/DDBJ whole genome shotgun (WGS) entry which is preliminary data.</text>
</comment>
<keyword evidence="1" id="KW-1133">Transmembrane helix</keyword>
<gene>
    <name evidence="2" type="ORF">JQN70_04955</name>
</gene>
<dbReference type="RefSeq" id="WP_204130220.1">
    <property type="nucleotide sequence ID" value="NZ_JAFDVD010000006.1"/>
</dbReference>
<evidence type="ECO:0000313" key="3">
    <source>
        <dbReference type="Proteomes" id="UP001430172"/>
    </source>
</evidence>
<dbReference type="Proteomes" id="UP001430172">
    <property type="component" value="Unassembled WGS sequence"/>
</dbReference>
<dbReference type="EMBL" id="JAFDVD010000006">
    <property type="protein sequence ID" value="MBM6399729.1"/>
    <property type="molecule type" value="Genomic_DNA"/>
</dbReference>
<proteinExistence type="predicted"/>
<keyword evidence="1" id="KW-0812">Transmembrane</keyword>
<sequence>MSGTDVDVLQVTTFVVIVLIGVAWYLSYAAARLDRLHAKVEGAMSALDAQLVRRAEATLELANSGSLDPATALLLADAATDSIERTTEHPLDEDLLDGQHFGGREQVETTLSEVLAVTLTDEVVGGLRTEDDELVAEALDRISASALRVRMARRFHNDAVREVRRVRDKRVVRWFRLAGRAALPERVEFDDEVPAALTH</sequence>
<feature type="transmembrane region" description="Helical" evidence="1">
    <location>
        <begin position="12"/>
        <end position="31"/>
    </location>
</feature>
<evidence type="ECO:0000313" key="2">
    <source>
        <dbReference type="EMBL" id="MBM6399729.1"/>
    </source>
</evidence>
<evidence type="ECO:0000256" key="1">
    <source>
        <dbReference type="SAM" id="Phobius"/>
    </source>
</evidence>
<evidence type="ECO:0008006" key="4">
    <source>
        <dbReference type="Google" id="ProtNLM"/>
    </source>
</evidence>
<keyword evidence="1" id="KW-0472">Membrane</keyword>
<name>A0ABS2CKY6_9MICO</name>
<accession>A0ABS2CKY6</accession>